<gene>
    <name evidence="2" type="ORF">Q8W34_16000</name>
</gene>
<reference evidence="2" key="1">
    <citation type="submission" date="2023-07" db="EMBL/GenBank/DDBJ databases">
        <title>Genome content predicts the carbon catabolic preferences of heterotrophic bacteria.</title>
        <authorList>
            <person name="Gralka M."/>
        </authorList>
    </citation>
    <scope>NUCLEOTIDE SEQUENCE</scope>
    <source>
        <strain evidence="2">4G09</strain>
    </source>
</reference>
<keyword evidence="1" id="KW-1133">Transmembrane helix</keyword>
<feature type="transmembrane region" description="Helical" evidence="1">
    <location>
        <begin position="7"/>
        <end position="34"/>
    </location>
</feature>
<comment type="caution">
    <text evidence="2">The sequence shown here is derived from an EMBL/GenBank/DDBJ whole genome shotgun (WGS) entry which is preliminary data.</text>
</comment>
<organism evidence="2 3">
    <name type="scientific">Pseudoalteromonas marina</name>
    <dbReference type="NCBI Taxonomy" id="267375"/>
    <lineage>
        <taxon>Bacteria</taxon>
        <taxon>Pseudomonadati</taxon>
        <taxon>Pseudomonadota</taxon>
        <taxon>Gammaproteobacteria</taxon>
        <taxon>Alteromonadales</taxon>
        <taxon>Pseudoalteromonadaceae</taxon>
        <taxon>Pseudoalteromonas</taxon>
    </lineage>
</organism>
<accession>A0ABT9FI47</accession>
<keyword evidence="1" id="KW-0472">Membrane</keyword>
<evidence type="ECO:0008006" key="4">
    <source>
        <dbReference type="Google" id="ProtNLM"/>
    </source>
</evidence>
<evidence type="ECO:0000256" key="1">
    <source>
        <dbReference type="SAM" id="Phobius"/>
    </source>
</evidence>
<protein>
    <recommendedName>
        <fullName evidence="4">Nitrite reductase</fullName>
    </recommendedName>
</protein>
<evidence type="ECO:0000313" key="3">
    <source>
        <dbReference type="Proteomes" id="UP001177212"/>
    </source>
</evidence>
<keyword evidence="1" id="KW-0812">Transmembrane</keyword>
<dbReference type="Proteomes" id="UP001177212">
    <property type="component" value="Unassembled WGS sequence"/>
</dbReference>
<dbReference type="RefSeq" id="WP_039037160.1">
    <property type="nucleotide sequence ID" value="NZ_CALSLX010000001.1"/>
</dbReference>
<name>A0ABT9FI47_9GAMM</name>
<feature type="transmembrane region" description="Helical" evidence="1">
    <location>
        <begin position="55"/>
        <end position="76"/>
    </location>
</feature>
<proteinExistence type="predicted"/>
<keyword evidence="3" id="KW-1185">Reference proteome</keyword>
<dbReference type="EMBL" id="JAUYVT010000017">
    <property type="protein sequence ID" value="MDP2566151.1"/>
    <property type="molecule type" value="Genomic_DNA"/>
</dbReference>
<sequence>MSIVTDIFLWLLIETAFGFLFYATGCMLLKVTTFGSYKMEFKDYASFKQRKSKKVVPVIALGVGFYITMITLLAFINS</sequence>
<evidence type="ECO:0000313" key="2">
    <source>
        <dbReference type="EMBL" id="MDP2566151.1"/>
    </source>
</evidence>